<name>A0ABY4WIF7_9BACL</name>
<organism evidence="8 9">
    <name type="scientific">Brevibacillus ruminantium</name>
    <dbReference type="NCBI Taxonomy" id="2950604"/>
    <lineage>
        <taxon>Bacteria</taxon>
        <taxon>Bacillati</taxon>
        <taxon>Bacillota</taxon>
        <taxon>Bacilli</taxon>
        <taxon>Bacillales</taxon>
        <taxon>Paenibacillaceae</taxon>
        <taxon>Brevibacillus</taxon>
    </lineage>
</organism>
<keyword evidence="3" id="KW-0238">DNA-binding</keyword>
<evidence type="ECO:0000259" key="7">
    <source>
        <dbReference type="PROSITE" id="PS50110"/>
    </source>
</evidence>
<dbReference type="Gene3D" id="3.40.50.2300">
    <property type="match status" value="1"/>
</dbReference>
<dbReference type="PANTHER" id="PTHR43214">
    <property type="entry name" value="TWO-COMPONENT RESPONSE REGULATOR"/>
    <property type="match status" value="1"/>
</dbReference>
<evidence type="ECO:0000313" key="8">
    <source>
        <dbReference type="EMBL" id="USG66935.1"/>
    </source>
</evidence>
<dbReference type="CDD" id="cd17535">
    <property type="entry name" value="REC_NarL-like"/>
    <property type="match status" value="1"/>
</dbReference>
<dbReference type="SMART" id="SM00448">
    <property type="entry name" value="REC"/>
    <property type="match status" value="1"/>
</dbReference>
<dbReference type="Pfam" id="PF00196">
    <property type="entry name" value="GerE"/>
    <property type="match status" value="1"/>
</dbReference>
<feature type="domain" description="Response regulatory" evidence="7">
    <location>
        <begin position="5"/>
        <end position="121"/>
    </location>
</feature>
<dbReference type="InterPro" id="IPR016032">
    <property type="entry name" value="Sig_transdc_resp-reg_C-effctor"/>
</dbReference>
<dbReference type="SUPFAM" id="SSF52172">
    <property type="entry name" value="CheY-like"/>
    <property type="match status" value="1"/>
</dbReference>
<proteinExistence type="predicted"/>
<keyword evidence="1 5" id="KW-0597">Phosphoprotein</keyword>
<keyword evidence="9" id="KW-1185">Reference proteome</keyword>
<evidence type="ECO:0000256" key="3">
    <source>
        <dbReference type="ARBA" id="ARBA00023125"/>
    </source>
</evidence>
<dbReference type="PROSITE" id="PS50043">
    <property type="entry name" value="HTH_LUXR_2"/>
    <property type="match status" value="1"/>
</dbReference>
<feature type="domain" description="HTH luxR-type" evidence="6">
    <location>
        <begin position="150"/>
        <end position="215"/>
    </location>
</feature>
<evidence type="ECO:0000256" key="2">
    <source>
        <dbReference type="ARBA" id="ARBA00023015"/>
    </source>
</evidence>
<dbReference type="PANTHER" id="PTHR43214:SF24">
    <property type="entry name" value="TRANSCRIPTIONAL REGULATORY PROTEIN NARL-RELATED"/>
    <property type="match status" value="1"/>
</dbReference>
<evidence type="ECO:0000259" key="6">
    <source>
        <dbReference type="PROSITE" id="PS50043"/>
    </source>
</evidence>
<feature type="modified residue" description="4-aspartylphosphate" evidence="5">
    <location>
        <position position="56"/>
    </location>
</feature>
<dbReference type="RefSeq" id="WP_251874040.1">
    <property type="nucleotide sequence ID" value="NZ_CP098755.1"/>
</dbReference>
<dbReference type="SUPFAM" id="SSF46894">
    <property type="entry name" value="C-terminal effector domain of the bipartite response regulators"/>
    <property type="match status" value="1"/>
</dbReference>
<evidence type="ECO:0000256" key="5">
    <source>
        <dbReference type="PROSITE-ProRule" id="PRU00169"/>
    </source>
</evidence>
<protein>
    <submittedName>
        <fullName evidence="8">Response regulator transcription factor</fullName>
    </submittedName>
</protein>
<reference evidence="8" key="1">
    <citation type="submission" date="2022-06" db="EMBL/GenBank/DDBJ databases">
        <title>Genome sequencing of Brevibacillus sp. BB3-R1.</title>
        <authorList>
            <person name="Heo J."/>
            <person name="Lee D."/>
            <person name="Won M."/>
            <person name="Han B.-H."/>
            <person name="Hong S.-B."/>
            <person name="Kwon S.-W."/>
        </authorList>
    </citation>
    <scope>NUCLEOTIDE SEQUENCE</scope>
    <source>
        <strain evidence="8">BB3-R1</strain>
    </source>
</reference>
<dbReference type="InterPro" id="IPR058245">
    <property type="entry name" value="NreC/VraR/RcsB-like_REC"/>
</dbReference>
<dbReference type="Proteomes" id="UP001056500">
    <property type="component" value="Chromosome"/>
</dbReference>
<dbReference type="InterPro" id="IPR000792">
    <property type="entry name" value="Tscrpt_reg_LuxR_C"/>
</dbReference>
<keyword evidence="4" id="KW-0804">Transcription</keyword>
<evidence type="ECO:0000256" key="4">
    <source>
        <dbReference type="ARBA" id="ARBA00023163"/>
    </source>
</evidence>
<evidence type="ECO:0000313" key="9">
    <source>
        <dbReference type="Proteomes" id="UP001056500"/>
    </source>
</evidence>
<accession>A0ABY4WIF7</accession>
<dbReference type="InterPro" id="IPR039420">
    <property type="entry name" value="WalR-like"/>
</dbReference>
<evidence type="ECO:0000256" key="1">
    <source>
        <dbReference type="ARBA" id="ARBA00022553"/>
    </source>
</evidence>
<dbReference type="Pfam" id="PF00072">
    <property type="entry name" value="Response_reg"/>
    <property type="match status" value="1"/>
</dbReference>
<dbReference type="InterPro" id="IPR011006">
    <property type="entry name" value="CheY-like_superfamily"/>
</dbReference>
<gene>
    <name evidence="8" type="ORF">NDK47_06460</name>
</gene>
<dbReference type="InterPro" id="IPR001789">
    <property type="entry name" value="Sig_transdc_resp-reg_receiver"/>
</dbReference>
<dbReference type="PROSITE" id="PS50110">
    <property type="entry name" value="RESPONSE_REGULATORY"/>
    <property type="match status" value="1"/>
</dbReference>
<keyword evidence="2" id="KW-0805">Transcription regulation</keyword>
<sequence length="218" mass="23866">MKPIRILVAEDEPIIREGLRILLSADPDLEVIATASNGQEAVQHAVSLTPDIVLMDIHMPVLDGISAVREIKQHAPSLKIIMLTGFQDEQNVVEALITGASGYLVKDLETTQLIAAIKQCHENQLILPGSITSALASRLALVPAADAFERDWSNGLFSPREREVASWLSTGADNQQISHALFLSMGTVKNYVSGIYKKLGRETREEAVTVIRQMMKQA</sequence>
<dbReference type="PRINTS" id="PR00038">
    <property type="entry name" value="HTHLUXR"/>
</dbReference>
<dbReference type="CDD" id="cd06170">
    <property type="entry name" value="LuxR_C_like"/>
    <property type="match status" value="1"/>
</dbReference>
<dbReference type="SMART" id="SM00421">
    <property type="entry name" value="HTH_LUXR"/>
    <property type="match status" value="1"/>
</dbReference>
<dbReference type="EMBL" id="CP098755">
    <property type="protein sequence ID" value="USG66935.1"/>
    <property type="molecule type" value="Genomic_DNA"/>
</dbReference>